<protein>
    <recommendedName>
        <fullName evidence="3">YolD-like protein</fullName>
    </recommendedName>
</protein>
<dbReference type="OrthoDB" id="1644322at2"/>
<sequence length="57" mass="6745">MKRSVDIEIKTWEDGQFTFHNGKVIWGDLSRRTIEMEDVFKSFVIKLDEIVDVTVLE</sequence>
<evidence type="ECO:0000313" key="2">
    <source>
        <dbReference type="Proteomes" id="UP000248646"/>
    </source>
</evidence>
<accession>A0A2W7N5Z6</accession>
<dbReference type="AlphaFoldDB" id="A0A2W7N5Z6"/>
<proteinExistence type="predicted"/>
<evidence type="ECO:0008006" key="3">
    <source>
        <dbReference type="Google" id="ProtNLM"/>
    </source>
</evidence>
<comment type="caution">
    <text evidence="1">The sequence shown here is derived from an EMBL/GenBank/DDBJ whole genome shotgun (WGS) entry which is preliminary data.</text>
</comment>
<dbReference type="Proteomes" id="UP000248646">
    <property type="component" value="Unassembled WGS sequence"/>
</dbReference>
<dbReference type="EMBL" id="QKZI01000001">
    <property type="protein sequence ID" value="PZX07383.1"/>
    <property type="molecule type" value="Genomic_DNA"/>
</dbReference>
<evidence type="ECO:0000313" key="1">
    <source>
        <dbReference type="EMBL" id="PZX07383.1"/>
    </source>
</evidence>
<reference evidence="1 2" key="1">
    <citation type="submission" date="2018-06" db="EMBL/GenBank/DDBJ databases">
        <title>Genomic Encyclopedia of Type Strains, Phase IV (KMG-IV): sequencing the most valuable type-strain genomes for metagenomic binning, comparative biology and taxonomic classification.</title>
        <authorList>
            <person name="Goeker M."/>
        </authorList>
    </citation>
    <scope>NUCLEOTIDE SEQUENCE [LARGE SCALE GENOMIC DNA]</scope>
    <source>
        <strain evidence="1 2">DSM 5</strain>
    </source>
</reference>
<organism evidence="1 2">
    <name type="scientific">Psychrobacillus insolitus</name>
    <dbReference type="NCBI Taxonomy" id="1461"/>
    <lineage>
        <taxon>Bacteria</taxon>
        <taxon>Bacillati</taxon>
        <taxon>Bacillota</taxon>
        <taxon>Bacilli</taxon>
        <taxon>Bacillales</taxon>
        <taxon>Bacillaceae</taxon>
        <taxon>Psychrobacillus</taxon>
    </lineage>
</organism>
<gene>
    <name evidence="1" type="ORF">C7437_101496</name>
</gene>
<keyword evidence="2" id="KW-1185">Reference proteome</keyword>
<name>A0A2W7N5Z6_9BACI</name>